<feature type="region of interest" description="Disordered" evidence="2">
    <location>
        <begin position="1"/>
        <end position="47"/>
    </location>
</feature>
<dbReference type="Gene3D" id="2.60.200.20">
    <property type="match status" value="1"/>
</dbReference>
<keyword evidence="1" id="KW-0597">Phosphoprotein</keyword>
<dbReference type="CDD" id="cd00060">
    <property type="entry name" value="FHA"/>
    <property type="match status" value="1"/>
</dbReference>
<dbReference type="EMBL" id="VULO01000006">
    <property type="protein sequence ID" value="MSS84263.1"/>
    <property type="molecule type" value="Genomic_DNA"/>
</dbReference>
<keyword evidence="5" id="KW-1185">Reference proteome</keyword>
<evidence type="ECO:0000256" key="2">
    <source>
        <dbReference type="SAM" id="MobiDB-lite"/>
    </source>
</evidence>
<feature type="compositionally biased region" description="Pro residues" evidence="2">
    <location>
        <begin position="35"/>
        <end position="44"/>
    </location>
</feature>
<reference evidence="4 5" key="1">
    <citation type="submission" date="2019-08" db="EMBL/GenBank/DDBJ databases">
        <title>In-depth cultivation of the pig gut microbiome towards novel bacterial diversity and tailored functional studies.</title>
        <authorList>
            <person name="Wylensek D."/>
            <person name="Hitch T.C.A."/>
            <person name="Clavel T."/>
        </authorList>
    </citation>
    <scope>NUCLEOTIDE SEQUENCE [LARGE SCALE GENOMIC DNA]</scope>
    <source>
        <strain evidence="4 5">WB03_NA08</strain>
    </source>
</reference>
<gene>
    <name evidence="4" type="ORF">FYJ24_05670</name>
</gene>
<evidence type="ECO:0000313" key="4">
    <source>
        <dbReference type="EMBL" id="MSS84263.1"/>
    </source>
</evidence>
<comment type="caution">
    <text evidence="4">The sequence shown here is derived from an EMBL/GenBank/DDBJ whole genome shotgun (WGS) entry which is preliminary data.</text>
</comment>
<accession>A0A6N7W6Y6</accession>
<dbReference type="RefSeq" id="WP_154544453.1">
    <property type="nucleotide sequence ID" value="NZ_VULO01000006.1"/>
</dbReference>
<feature type="domain" description="FHA" evidence="3">
    <location>
        <begin position="66"/>
        <end position="121"/>
    </location>
</feature>
<protein>
    <submittedName>
        <fullName evidence="4">FHA domain-containing protein</fullName>
    </submittedName>
</protein>
<dbReference type="SUPFAM" id="SSF49879">
    <property type="entry name" value="SMAD/FHA domain"/>
    <property type="match status" value="1"/>
</dbReference>
<evidence type="ECO:0000313" key="5">
    <source>
        <dbReference type="Proteomes" id="UP000470875"/>
    </source>
</evidence>
<dbReference type="InterPro" id="IPR000253">
    <property type="entry name" value="FHA_dom"/>
</dbReference>
<evidence type="ECO:0000256" key="1">
    <source>
        <dbReference type="ARBA" id="ARBA00022553"/>
    </source>
</evidence>
<dbReference type="InterPro" id="IPR008984">
    <property type="entry name" value="SMAD_FHA_dom_sf"/>
</dbReference>
<dbReference type="SMART" id="SM00240">
    <property type="entry name" value="FHA"/>
    <property type="match status" value="1"/>
</dbReference>
<sequence>MTGWSNAENFDAIFGRGTEAAQQTSVPLSAATEPVSPPPTPDENPAPLQILIQLDGDDPKEMPPSVILGRSPWGHDAEVWAVTDPTRTVSKNHLRLDRDDAGVVVTDLGSTNGTTITSASGATIRLAPNSSAHAGVGASIRFGGRTLIISN</sequence>
<dbReference type="Proteomes" id="UP000470875">
    <property type="component" value="Unassembled WGS sequence"/>
</dbReference>
<name>A0A6N7W6Y6_9ACTO</name>
<evidence type="ECO:0000259" key="3">
    <source>
        <dbReference type="PROSITE" id="PS50006"/>
    </source>
</evidence>
<dbReference type="Pfam" id="PF00498">
    <property type="entry name" value="FHA"/>
    <property type="match status" value="1"/>
</dbReference>
<dbReference type="PROSITE" id="PS50006">
    <property type="entry name" value="FHA_DOMAIN"/>
    <property type="match status" value="1"/>
</dbReference>
<proteinExistence type="predicted"/>
<dbReference type="AlphaFoldDB" id="A0A6N7W6Y6"/>
<organism evidence="4 5">
    <name type="scientific">Scrofimicrobium canadense</name>
    <dbReference type="NCBI Taxonomy" id="2652290"/>
    <lineage>
        <taxon>Bacteria</taxon>
        <taxon>Bacillati</taxon>
        <taxon>Actinomycetota</taxon>
        <taxon>Actinomycetes</taxon>
        <taxon>Actinomycetales</taxon>
        <taxon>Actinomycetaceae</taxon>
        <taxon>Scrofimicrobium</taxon>
    </lineage>
</organism>